<dbReference type="PROSITE" id="PS51257">
    <property type="entry name" value="PROKAR_LIPOPROTEIN"/>
    <property type="match status" value="1"/>
</dbReference>
<proteinExistence type="predicted"/>
<dbReference type="InterPro" id="IPR050315">
    <property type="entry name" value="FAD-oxidoreductase_2"/>
</dbReference>
<dbReference type="Gene3D" id="3.50.50.60">
    <property type="entry name" value="FAD/NAD(P)-binding domain"/>
    <property type="match status" value="1"/>
</dbReference>
<dbReference type="RefSeq" id="WP_117894901.1">
    <property type="nucleotide sequence ID" value="NZ_CABJCV010000009.1"/>
</dbReference>
<dbReference type="InterPro" id="IPR036188">
    <property type="entry name" value="FAD/NAD-bd_sf"/>
</dbReference>
<gene>
    <name evidence="3" type="ORF">DWY25_08655</name>
</gene>
<keyword evidence="2" id="KW-0285">Flavoprotein</keyword>
<dbReference type="EMBL" id="QRUP01000009">
    <property type="protein sequence ID" value="RGR74136.1"/>
    <property type="molecule type" value="Genomic_DNA"/>
</dbReference>
<keyword evidence="2" id="KW-0274">FAD</keyword>
<dbReference type="PANTHER" id="PTHR43400:SF7">
    <property type="entry name" value="FAD-DEPENDENT OXIDOREDUCTASE 2 FAD BINDING DOMAIN-CONTAINING PROTEIN"/>
    <property type="match status" value="1"/>
</dbReference>
<name>A0A412G119_9FIRM</name>
<organism evidence="3 4">
    <name type="scientific">Holdemania filiformis</name>
    <dbReference type="NCBI Taxonomy" id="61171"/>
    <lineage>
        <taxon>Bacteria</taxon>
        <taxon>Bacillati</taxon>
        <taxon>Bacillota</taxon>
        <taxon>Erysipelotrichia</taxon>
        <taxon>Erysipelotrichales</taxon>
        <taxon>Erysipelotrichaceae</taxon>
        <taxon>Holdemania</taxon>
    </lineage>
</organism>
<dbReference type="GeneID" id="83015472"/>
<protein>
    <submittedName>
        <fullName evidence="3">FAD-binding protein</fullName>
    </submittedName>
</protein>
<reference evidence="3 4" key="1">
    <citation type="submission" date="2018-08" db="EMBL/GenBank/DDBJ databases">
        <title>A genome reference for cultivated species of the human gut microbiota.</title>
        <authorList>
            <person name="Zou Y."/>
            <person name="Xue W."/>
            <person name="Luo G."/>
        </authorList>
    </citation>
    <scope>NUCLEOTIDE SEQUENCE [LARGE SCALE GENOMIC DNA]</scope>
    <source>
        <strain evidence="3 4">AF24-29</strain>
    </source>
</reference>
<dbReference type="Gene3D" id="3.90.700.10">
    <property type="entry name" value="Succinate dehydrogenase/fumarate reductase flavoprotein, catalytic domain"/>
    <property type="match status" value="1"/>
</dbReference>
<evidence type="ECO:0000313" key="4">
    <source>
        <dbReference type="Proteomes" id="UP000284178"/>
    </source>
</evidence>
<sequence>MRFSFTKHGFRCALFCFVLLFTGCQPTSLPCDSELNSQYDWENDLVIVGDAIPSLIAAIEAHDQGVEDILVIVSSLKPDYTSFHSADLPHSVEILTEETDRYAALGAAAQRADQSQRRWTLTEIKQFYTDYFSELTLSADSSLFRTTVEHSGADVDWLIERCGVPFAEPVPGLLPDYKLMMTPDDGQTEGHPVVLSALTQIAADLGIAFMENSRLTQILLNEAQDGVEGVKVVQSFSDEETGQPLNYSPKIKTKALIVADQFLSKDVFLRGHLISDFTPLQLEDWKSAASLQEDYDYFTLPNIIFLNSDGRRFFNEKDPKMNYQDQLIWIAKQEPVYGISDLDHVQAAGISPQTFYFEVDGLNLLANMINPEYPGIVKKTITDYNQYARTGLDLEFQREGTTMSELIPPYVLVEFHTSPSRPTLNKSLLPVSFKGEVLSYASDTNKFDGLYSVYGEDTKCPGWELTSGLVWARITAQSAADQLLKK</sequence>
<dbReference type="PANTHER" id="PTHR43400">
    <property type="entry name" value="FUMARATE REDUCTASE"/>
    <property type="match status" value="1"/>
</dbReference>
<dbReference type="InterPro" id="IPR027477">
    <property type="entry name" value="Succ_DH/fumarate_Rdtase_cat_sf"/>
</dbReference>
<evidence type="ECO:0000313" key="3">
    <source>
        <dbReference type="EMBL" id="RGR74136.1"/>
    </source>
</evidence>
<accession>A0A412G119</accession>
<dbReference type="SUPFAM" id="SSF51905">
    <property type="entry name" value="FAD/NAD(P)-binding domain"/>
    <property type="match status" value="1"/>
</dbReference>
<dbReference type="SUPFAM" id="SSF56425">
    <property type="entry name" value="Succinate dehydrogenase/fumarate reductase flavoprotein, catalytic domain"/>
    <property type="match status" value="1"/>
</dbReference>
<comment type="cofactor">
    <cofactor evidence="1">
        <name>FAD</name>
        <dbReference type="ChEBI" id="CHEBI:57692"/>
    </cofactor>
</comment>
<evidence type="ECO:0000256" key="1">
    <source>
        <dbReference type="ARBA" id="ARBA00001974"/>
    </source>
</evidence>
<comment type="caution">
    <text evidence="3">The sequence shown here is derived from an EMBL/GenBank/DDBJ whole genome shotgun (WGS) entry which is preliminary data.</text>
</comment>
<dbReference type="Proteomes" id="UP000284178">
    <property type="component" value="Unassembled WGS sequence"/>
</dbReference>
<dbReference type="AlphaFoldDB" id="A0A412G119"/>
<keyword evidence="4" id="KW-1185">Reference proteome</keyword>
<evidence type="ECO:0000256" key="2">
    <source>
        <dbReference type="ARBA" id="ARBA00022827"/>
    </source>
</evidence>